<feature type="domain" description="LysM" evidence="3">
    <location>
        <begin position="32"/>
        <end position="76"/>
    </location>
</feature>
<dbReference type="InterPro" id="IPR018392">
    <property type="entry name" value="LysM"/>
</dbReference>
<dbReference type="GO" id="GO:0032153">
    <property type="term" value="C:cell division site"/>
    <property type="evidence" value="ECO:0007669"/>
    <property type="project" value="TreeGrafter"/>
</dbReference>
<dbReference type="Gene3D" id="3.10.350.10">
    <property type="entry name" value="LysM domain"/>
    <property type="match status" value="1"/>
</dbReference>
<sequence length="271" mass="29782">MKSIFTSLILLVFVAGCSYQPLTDDRGSYKGSYYVVEKGDSVYFISVLADKDVNDIIRYNHLKPPYTIHPGQKLNLWRPVYVPPAFDGTGAGNSQVASAPAKKAPSSTTKVERKDSTSPVVQSQSKEYVGGESKQNVNNNVTQSTSKNDKVERWVWPTKGRIISKFSVGDQGNKGIDITGQRGQDVVSTAAGVVVYAGNALRGYGNLIIIKHNDEYLSAYAHNDRLLIKEGQSVKTGQKIALMGSTGTNSVRLHFEIRYKGKSVNPERYLQ</sequence>
<gene>
    <name evidence="4" type="ORF">A1QC_14635</name>
</gene>
<dbReference type="PANTHER" id="PTHR21666:SF263">
    <property type="entry name" value="MUREIN HYDROLASE ACTIVATOR NLPD"/>
    <property type="match status" value="1"/>
</dbReference>
<dbReference type="AlphaFoldDB" id="A0A1E5E4Q1"/>
<evidence type="ECO:0000313" key="4">
    <source>
        <dbReference type="EMBL" id="OEF27811.1"/>
    </source>
</evidence>
<dbReference type="InterPro" id="IPR050570">
    <property type="entry name" value="Cell_wall_metabolism_enzyme"/>
</dbReference>
<evidence type="ECO:0000313" key="5">
    <source>
        <dbReference type="Proteomes" id="UP000094070"/>
    </source>
</evidence>
<dbReference type="STRING" id="1188252.A1QC_14635"/>
<reference evidence="4 5" key="1">
    <citation type="journal article" date="2012" name="Science">
        <title>Ecological populations of bacteria act as socially cohesive units of antibiotic production and resistance.</title>
        <authorList>
            <person name="Cordero O.X."/>
            <person name="Wildschutte H."/>
            <person name="Kirkup B."/>
            <person name="Proehl S."/>
            <person name="Ngo L."/>
            <person name="Hussain F."/>
            <person name="Le Roux F."/>
            <person name="Mincer T."/>
            <person name="Polz M.F."/>
        </authorList>
    </citation>
    <scope>NUCLEOTIDE SEQUENCE [LARGE SCALE GENOMIC DNA]</scope>
    <source>
        <strain evidence="4 5">1S-45</strain>
    </source>
</reference>
<evidence type="ECO:0000256" key="2">
    <source>
        <dbReference type="SAM" id="MobiDB-lite"/>
    </source>
</evidence>
<feature type="compositionally biased region" description="Polar residues" evidence="2">
    <location>
        <begin position="117"/>
        <end position="126"/>
    </location>
</feature>
<dbReference type="SUPFAM" id="SSF51261">
    <property type="entry name" value="Duplicated hybrid motif"/>
    <property type="match status" value="1"/>
</dbReference>
<feature type="compositionally biased region" description="Polar residues" evidence="2">
    <location>
        <begin position="133"/>
        <end position="146"/>
    </location>
</feature>
<dbReference type="PANTHER" id="PTHR21666">
    <property type="entry name" value="PEPTIDASE-RELATED"/>
    <property type="match status" value="1"/>
</dbReference>
<dbReference type="PROSITE" id="PS51782">
    <property type="entry name" value="LYSM"/>
    <property type="match status" value="1"/>
</dbReference>
<comment type="caution">
    <text evidence="4">The sequence shown here is derived from an EMBL/GenBank/DDBJ whole genome shotgun (WGS) entry which is preliminary data.</text>
</comment>
<comment type="similarity">
    <text evidence="1">Belongs to the E.coli NlpD/Haemophilus LppB family.</text>
</comment>
<dbReference type="EMBL" id="AJYK02000026">
    <property type="protein sequence ID" value="OEF27811.1"/>
    <property type="molecule type" value="Genomic_DNA"/>
</dbReference>
<dbReference type="InterPro" id="IPR016047">
    <property type="entry name" value="M23ase_b-sheet_dom"/>
</dbReference>
<feature type="compositionally biased region" description="Low complexity" evidence="2">
    <location>
        <begin position="97"/>
        <end position="109"/>
    </location>
</feature>
<dbReference type="Pfam" id="PF01476">
    <property type="entry name" value="LysM"/>
    <property type="match status" value="1"/>
</dbReference>
<dbReference type="eggNOG" id="COG1388">
    <property type="taxonomic scope" value="Bacteria"/>
</dbReference>
<dbReference type="CDD" id="cd12797">
    <property type="entry name" value="M23_peptidase"/>
    <property type="match status" value="1"/>
</dbReference>
<proteinExistence type="inferred from homology"/>
<evidence type="ECO:0000259" key="3">
    <source>
        <dbReference type="PROSITE" id="PS51782"/>
    </source>
</evidence>
<dbReference type="SMART" id="SM00257">
    <property type="entry name" value="LysM"/>
    <property type="match status" value="1"/>
</dbReference>
<dbReference type="CDD" id="cd00118">
    <property type="entry name" value="LysM"/>
    <property type="match status" value="1"/>
</dbReference>
<dbReference type="GO" id="GO:0004222">
    <property type="term" value="F:metalloendopeptidase activity"/>
    <property type="evidence" value="ECO:0007669"/>
    <property type="project" value="TreeGrafter"/>
</dbReference>
<dbReference type="Pfam" id="PF01551">
    <property type="entry name" value="Peptidase_M23"/>
    <property type="match status" value="1"/>
</dbReference>
<dbReference type="PROSITE" id="PS51257">
    <property type="entry name" value="PROKAR_LIPOPROTEIN"/>
    <property type="match status" value="1"/>
</dbReference>
<dbReference type="GO" id="GO:0009279">
    <property type="term" value="C:cell outer membrane"/>
    <property type="evidence" value="ECO:0007669"/>
    <property type="project" value="TreeGrafter"/>
</dbReference>
<evidence type="ECO:0000256" key="1">
    <source>
        <dbReference type="ARBA" id="ARBA00038420"/>
    </source>
</evidence>
<accession>A0A1E5E4Q1</accession>
<feature type="region of interest" description="Disordered" evidence="2">
    <location>
        <begin position="92"/>
        <end position="148"/>
    </location>
</feature>
<dbReference type="InterPro" id="IPR011055">
    <property type="entry name" value="Dup_hybrid_motif"/>
</dbReference>
<protein>
    <recommendedName>
        <fullName evidence="3">LysM domain-containing protein</fullName>
    </recommendedName>
</protein>
<organism evidence="4 5">
    <name type="scientific">Vibrio rumoiensis 1S-45</name>
    <dbReference type="NCBI Taxonomy" id="1188252"/>
    <lineage>
        <taxon>Bacteria</taxon>
        <taxon>Pseudomonadati</taxon>
        <taxon>Pseudomonadota</taxon>
        <taxon>Gammaproteobacteria</taxon>
        <taxon>Vibrionales</taxon>
        <taxon>Vibrionaceae</taxon>
        <taxon>Vibrio</taxon>
    </lineage>
</organism>
<dbReference type="InterPro" id="IPR036779">
    <property type="entry name" value="LysM_dom_sf"/>
</dbReference>
<dbReference type="Proteomes" id="UP000094070">
    <property type="component" value="Unassembled WGS sequence"/>
</dbReference>
<dbReference type="Gene3D" id="2.70.70.10">
    <property type="entry name" value="Glucose Permease (Domain IIA)"/>
    <property type="match status" value="1"/>
</dbReference>
<keyword evidence="5" id="KW-1185">Reference proteome</keyword>
<name>A0A1E5E4Q1_9VIBR</name>
<dbReference type="eggNOG" id="COG4942">
    <property type="taxonomic scope" value="Bacteria"/>
</dbReference>